<feature type="domain" description="Ribosomal RNA adenine methylase transferase N-terminal" evidence="9">
    <location>
        <begin position="35"/>
        <end position="210"/>
    </location>
</feature>
<proteinExistence type="inferred from homology"/>
<dbReference type="Gene3D" id="3.40.50.150">
    <property type="entry name" value="Vaccinia Virus protein VP39"/>
    <property type="match status" value="1"/>
</dbReference>
<comment type="catalytic activity">
    <reaction evidence="7">
        <text>adenosine(1518)/adenosine(1519) in 16S rRNA + 4 S-adenosyl-L-methionine = N(6)-dimethyladenosine(1518)/N(6)-dimethyladenosine(1519) in 16S rRNA + 4 S-adenosyl-L-homocysteine + 4 H(+)</text>
        <dbReference type="Rhea" id="RHEA:19609"/>
        <dbReference type="Rhea" id="RHEA-COMP:10232"/>
        <dbReference type="Rhea" id="RHEA-COMP:10233"/>
        <dbReference type="ChEBI" id="CHEBI:15378"/>
        <dbReference type="ChEBI" id="CHEBI:57856"/>
        <dbReference type="ChEBI" id="CHEBI:59789"/>
        <dbReference type="ChEBI" id="CHEBI:74411"/>
        <dbReference type="ChEBI" id="CHEBI:74493"/>
        <dbReference type="EC" id="2.1.1.182"/>
    </reaction>
</comment>
<evidence type="ECO:0000256" key="7">
    <source>
        <dbReference type="HAMAP-Rule" id="MF_00607"/>
    </source>
</evidence>
<keyword evidence="1 7" id="KW-0963">Cytoplasm</keyword>
<dbReference type="PANTHER" id="PTHR11727:SF7">
    <property type="entry name" value="DIMETHYLADENOSINE TRANSFERASE-RELATED"/>
    <property type="match status" value="1"/>
</dbReference>
<sequence>MEKLSNIGVIKGLISEHGFTFSKRLGQNFLVNPTVCPRIASLGGAKKGVGVLEIGPGIGVLTNELAKLADRVVAVEIDKRLIPILERTLSEHSNVKIINEDILELDLDSVIREEFSGLEVVVCANLPYYITSPIIMTLLQKRLPIKRITAMVQREAGIRLTAPLGSRDSGAVTVAVNYFSEAKILFDVSRGSFVPSPRVDSCVVSFEPRSETPPVKNEDFFFKVVKFMFSQRRKTLLNSITQTMGFPKEMVKTAIFSFTDDLSIRPETLRLNDIIVFSDTLYELFMEALED</sequence>
<dbReference type="GO" id="GO:0052908">
    <property type="term" value="F:16S rRNA (adenine(1518)-N(6)/adenine(1519)-N(6))-dimethyltransferase activity"/>
    <property type="evidence" value="ECO:0007669"/>
    <property type="project" value="UniProtKB-EC"/>
</dbReference>
<keyword evidence="5 7" id="KW-0949">S-adenosyl-L-methionine</keyword>
<gene>
    <name evidence="7 10" type="primary">rsmA</name>
    <name evidence="7" type="synonym">ksgA</name>
    <name evidence="10" type="ORF">IAD28_03880</name>
</gene>
<dbReference type="GO" id="GO:0005829">
    <property type="term" value="C:cytosol"/>
    <property type="evidence" value="ECO:0007669"/>
    <property type="project" value="TreeGrafter"/>
</dbReference>
<dbReference type="InterPro" id="IPR001737">
    <property type="entry name" value="KsgA/Erm"/>
</dbReference>
<dbReference type="AlphaFoldDB" id="A0A9D1NQ38"/>
<dbReference type="InterPro" id="IPR029063">
    <property type="entry name" value="SAM-dependent_MTases_sf"/>
</dbReference>
<feature type="binding site" evidence="7 8">
    <location>
        <position position="76"/>
    </location>
    <ligand>
        <name>S-adenosyl-L-methionine</name>
        <dbReference type="ChEBI" id="CHEBI:59789"/>
    </ligand>
</feature>
<dbReference type="InterPro" id="IPR023165">
    <property type="entry name" value="rRNA_Ade_diMease-like_C"/>
</dbReference>
<dbReference type="EC" id="2.1.1.182" evidence="7"/>
<dbReference type="NCBIfam" id="TIGR00755">
    <property type="entry name" value="ksgA"/>
    <property type="match status" value="1"/>
</dbReference>
<comment type="caution">
    <text evidence="10">The sequence shown here is derived from an EMBL/GenBank/DDBJ whole genome shotgun (WGS) entry which is preliminary data.</text>
</comment>
<dbReference type="HAMAP" id="MF_00607">
    <property type="entry name" value="16SrRNA_methyltr_A"/>
    <property type="match status" value="1"/>
</dbReference>
<keyword evidence="3 7" id="KW-0489">Methyltransferase</keyword>
<dbReference type="Proteomes" id="UP000823960">
    <property type="component" value="Unassembled WGS sequence"/>
</dbReference>
<dbReference type="CDD" id="cd02440">
    <property type="entry name" value="AdoMet_MTases"/>
    <property type="match status" value="1"/>
</dbReference>
<reference evidence="10" key="2">
    <citation type="journal article" date="2021" name="PeerJ">
        <title>Extensive microbial diversity within the chicken gut microbiome revealed by metagenomics and culture.</title>
        <authorList>
            <person name="Gilroy R."/>
            <person name="Ravi A."/>
            <person name="Getino M."/>
            <person name="Pursley I."/>
            <person name="Horton D.L."/>
            <person name="Alikhan N.F."/>
            <person name="Baker D."/>
            <person name="Gharbi K."/>
            <person name="Hall N."/>
            <person name="Watson M."/>
            <person name="Adriaenssens E.M."/>
            <person name="Foster-Nyarko E."/>
            <person name="Jarju S."/>
            <person name="Secka A."/>
            <person name="Antonio M."/>
            <person name="Oren A."/>
            <person name="Chaudhuri R.R."/>
            <person name="La Ragione R."/>
            <person name="Hildebrand F."/>
            <person name="Pallen M.J."/>
        </authorList>
    </citation>
    <scope>NUCLEOTIDE SEQUENCE</scope>
    <source>
        <strain evidence="10">1370</strain>
    </source>
</reference>
<dbReference type="SUPFAM" id="SSF53335">
    <property type="entry name" value="S-adenosyl-L-methionine-dependent methyltransferases"/>
    <property type="match status" value="1"/>
</dbReference>
<feature type="binding site" evidence="7 8">
    <location>
        <position position="125"/>
    </location>
    <ligand>
        <name>S-adenosyl-L-methionine</name>
        <dbReference type="ChEBI" id="CHEBI:59789"/>
    </ligand>
</feature>
<dbReference type="Pfam" id="PF00398">
    <property type="entry name" value="RrnaAD"/>
    <property type="match status" value="1"/>
</dbReference>
<protein>
    <recommendedName>
        <fullName evidence="7">Ribosomal RNA small subunit methyltransferase A</fullName>
        <ecNumber evidence="7">2.1.1.182</ecNumber>
    </recommendedName>
    <alternativeName>
        <fullName evidence="7">16S rRNA (adenine(1518)-N(6)/adenine(1519)-N(6))-dimethyltransferase</fullName>
    </alternativeName>
    <alternativeName>
        <fullName evidence="7">16S rRNA dimethyladenosine transferase</fullName>
    </alternativeName>
    <alternativeName>
        <fullName evidence="7">16S rRNA dimethylase</fullName>
    </alternativeName>
    <alternativeName>
        <fullName evidence="7">S-adenosylmethionine-6-N', N'-adenosyl(rRNA) dimethyltransferase</fullName>
    </alternativeName>
</protein>
<reference evidence="10" key="1">
    <citation type="submission" date="2020-10" db="EMBL/GenBank/DDBJ databases">
        <authorList>
            <person name="Gilroy R."/>
        </authorList>
    </citation>
    <scope>NUCLEOTIDE SEQUENCE</scope>
    <source>
        <strain evidence="10">1370</strain>
    </source>
</reference>
<dbReference type="FunFam" id="3.40.50.150:FF:000023">
    <property type="entry name" value="Ribosomal RNA small subunit methyltransferase A"/>
    <property type="match status" value="1"/>
</dbReference>
<evidence type="ECO:0000256" key="2">
    <source>
        <dbReference type="ARBA" id="ARBA00022552"/>
    </source>
</evidence>
<dbReference type="PANTHER" id="PTHR11727">
    <property type="entry name" value="DIMETHYLADENOSINE TRANSFERASE"/>
    <property type="match status" value="1"/>
</dbReference>
<feature type="binding site" evidence="7 8">
    <location>
        <position position="30"/>
    </location>
    <ligand>
        <name>S-adenosyl-L-methionine</name>
        <dbReference type="ChEBI" id="CHEBI:59789"/>
    </ligand>
</feature>
<dbReference type="InterPro" id="IPR011530">
    <property type="entry name" value="rRNA_adenine_dimethylase"/>
</dbReference>
<name>A0A9D1NQ38_9FIRM</name>
<keyword evidence="2 7" id="KW-0698">rRNA processing</keyword>
<dbReference type="Gene3D" id="1.10.8.100">
    <property type="entry name" value="Ribosomal RNA adenine dimethylase-like, domain 2"/>
    <property type="match status" value="1"/>
</dbReference>
<organism evidence="10 11">
    <name type="scientific">Candidatus Faeciplasma avium</name>
    <dbReference type="NCBI Taxonomy" id="2840798"/>
    <lineage>
        <taxon>Bacteria</taxon>
        <taxon>Bacillati</taxon>
        <taxon>Bacillota</taxon>
        <taxon>Clostridia</taxon>
        <taxon>Eubacteriales</taxon>
        <taxon>Oscillospiraceae</taxon>
        <taxon>Oscillospiraceae incertae sedis</taxon>
        <taxon>Candidatus Faeciplasma</taxon>
    </lineage>
</organism>
<comment type="similarity">
    <text evidence="7">Belongs to the class I-like SAM-binding methyltransferase superfamily. rRNA adenine N(6)-methyltransferase family. RsmA subfamily.</text>
</comment>
<comment type="subcellular location">
    <subcellularLocation>
        <location evidence="7">Cytoplasm</location>
    </subcellularLocation>
</comment>
<dbReference type="InterPro" id="IPR020596">
    <property type="entry name" value="rRNA_Ade_Mease_Trfase_CS"/>
</dbReference>
<dbReference type="InterPro" id="IPR020598">
    <property type="entry name" value="rRNA_Ade_methylase_Trfase_N"/>
</dbReference>
<evidence type="ECO:0000256" key="5">
    <source>
        <dbReference type="ARBA" id="ARBA00022691"/>
    </source>
</evidence>
<feature type="binding site" evidence="7 8">
    <location>
        <position position="55"/>
    </location>
    <ligand>
        <name>S-adenosyl-L-methionine</name>
        <dbReference type="ChEBI" id="CHEBI:59789"/>
    </ligand>
</feature>
<evidence type="ECO:0000313" key="10">
    <source>
        <dbReference type="EMBL" id="HIV10819.1"/>
    </source>
</evidence>
<evidence type="ECO:0000256" key="6">
    <source>
        <dbReference type="ARBA" id="ARBA00022884"/>
    </source>
</evidence>
<keyword evidence="6 7" id="KW-0694">RNA-binding</keyword>
<feature type="binding site" evidence="7 8">
    <location>
        <position position="28"/>
    </location>
    <ligand>
        <name>S-adenosyl-L-methionine</name>
        <dbReference type="ChEBI" id="CHEBI:59789"/>
    </ligand>
</feature>
<evidence type="ECO:0000313" key="11">
    <source>
        <dbReference type="Proteomes" id="UP000823960"/>
    </source>
</evidence>
<keyword evidence="4 7" id="KW-0808">Transferase</keyword>
<accession>A0A9D1NQ38</accession>
<comment type="function">
    <text evidence="7">Specifically dimethylates two adjacent adenosines (A1518 and A1519) in the loop of a conserved hairpin near the 3'-end of 16S rRNA in the 30S particle. May play a critical role in biogenesis of 30S subunits.</text>
</comment>
<feature type="binding site" evidence="7 8">
    <location>
        <position position="101"/>
    </location>
    <ligand>
        <name>S-adenosyl-L-methionine</name>
        <dbReference type="ChEBI" id="CHEBI:59789"/>
    </ligand>
</feature>
<evidence type="ECO:0000256" key="4">
    <source>
        <dbReference type="ARBA" id="ARBA00022679"/>
    </source>
</evidence>
<dbReference type="GO" id="GO:0003723">
    <property type="term" value="F:RNA binding"/>
    <property type="evidence" value="ECO:0007669"/>
    <property type="project" value="UniProtKB-UniRule"/>
</dbReference>
<evidence type="ECO:0000259" key="9">
    <source>
        <dbReference type="SMART" id="SM00650"/>
    </source>
</evidence>
<dbReference type="EMBL" id="DVOL01000048">
    <property type="protein sequence ID" value="HIV10819.1"/>
    <property type="molecule type" value="Genomic_DNA"/>
</dbReference>
<dbReference type="SMART" id="SM00650">
    <property type="entry name" value="rADc"/>
    <property type="match status" value="1"/>
</dbReference>
<evidence type="ECO:0000256" key="1">
    <source>
        <dbReference type="ARBA" id="ARBA00022490"/>
    </source>
</evidence>
<evidence type="ECO:0000256" key="3">
    <source>
        <dbReference type="ARBA" id="ARBA00022603"/>
    </source>
</evidence>
<dbReference type="PROSITE" id="PS01131">
    <property type="entry name" value="RRNA_A_DIMETH"/>
    <property type="match status" value="1"/>
</dbReference>
<dbReference type="PROSITE" id="PS51689">
    <property type="entry name" value="SAM_RNA_A_N6_MT"/>
    <property type="match status" value="1"/>
</dbReference>
<evidence type="ECO:0000256" key="8">
    <source>
        <dbReference type="PROSITE-ProRule" id="PRU01026"/>
    </source>
</evidence>